<dbReference type="EMBL" id="JARAKH010000029">
    <property type="protein sequence ID" value="KAK8388085.1"/>
    <property type="molecule type" value="Genomic_DNA"/>
</dbReference>
<reference evidence="4 5" key="1">
    <citation type="submission" date="2023-03" db="EMBL/GenBank/DDBJ databases">
        <title>High-quality genome of Scylla paramamosain provides insights in environmental adaptation.</title>
        <authorList>
            <person name="Zhang L."/>
        </authorList>
    </citation>
    <scope>NUCLEOTIDE SEQUENCE [LARGE SCALE GENOMIC DNA]</scope>
    <source>
        <strain evidence="4">LZ_2023a</strain>
        <tissue evidence="4">Muscle</tissue>
    </source>
</reference>
<evidence type="ECO:0000313" key="5">
    <source>
        <dbReference type="Proteomes" id="UP001487740"/>
    </source>
</evidence>
<dbReference type="SUPFAM" id="SSF49265">
    <property type="entry name" value="Fibronectin type III"/>
    <property type="match status" value="1"/>
</dbReference>
<gene>
    <name evidence="4" type="ORF">O3P69_020165</name>
</gene>
<feature type="region of interest" description="Disordered" evidence="1">
    <location>
        <begin position="763"/>
        <end position="864"/>
    </location>
</feature>
<feature type="compositionally biased region" description="Basic and acidic residues" evidence="1">
    <location>
        <begin position="841"/>
        <end position="864"/>
    </location>
</feature>
<feature type="transmembrane region" description="Helical" evidence="2">
    <location>
        <begin position="232"/>
        <end position="256"/>
    </location>
</feature>
<keyword evidence="2" id="KW-1133">Transmembrane helix</keyword>
<dbReference type="Proteomes" id="UP001487740">
    <property type="component" value="Unassembled WGS sequence"/>
</dbReference>
<evidence type="ECO:0000256" key="2">
    <source>
        <dbReference type="SAM" id="Phobius"/>
    </source>
</evidence>
<evidence type="ECO:0000256" key="1">
    <source>
        <dbReference type="SAM" id="MobiDB-lite"/>
    </source>
</evidence>
<feature type="compositionally biased region" description="Low complexity" evidence="1">
    <location>
        <begin position="638"/>
        <end position="651"/>
    </location>
</feature>
<feature type="compositionally biased region" description="Gly residues" evidence="1">
    <location>
        <begin position="575"/>
        <end position="603"/>
    </location>
</feature>
<feature type="compositionally biased region" description="Basic residues" evidence="1">
    <location>
        <begin position="696"/>
        <end position="711"/>
    </location>
</feature>
<feature type="region of interest" description="Disordered" evidence="1">
    <location>
        <begin position="37"/>
        <end position="60"/>
    </location>
</feature>
<dbReference type="SMART" id="SM00060">
    <property type="entry name" value="FN3"/>
    <property type="match status" value="1"/>
</dbReference>
<accession>A0AAW0TKT0</accession>
<keyword evidence="2" id="KW-0472">Membrane</keyword>
<keyword evidence="5" id="KW-1185">Reference proteome</keyword>
<feature type="compositionally biased region" description="Basic and acidic residues" evidence="1">
    <location>
        <begin position="357"/>
        <end position="368"/>
    </location>
</feature>
<feature type="compositionally biased region" description="Basic and acidic residues" evidence="1">
    <location>
        <begin position="376"/>
        <end position="385"/>
    </location>
</feature>
<name>A0AAW0TKT0_SCYPA</name>
<protein>
    <recommendedName>
        <fullName evidence="3">Fibronectin type-III domain-containing protein</fullName>
    </recommendedName>
</protein>
<comment type="caution">
    <text evidence="4">The sequence shown here is derived from an EMBL/GenBank/DDBJ whole genome shotgun (WGS) entry which is preliminary data.</text>
</comment>
<dbReference type="InterPro" id="IPR003961">
    <property type="entry name" value="FN3_dom"/>
</dbReference>
<feature type="compositionally biased region" description="Polar residues" evidence="1">
    <location>
        <begin position="667"/>
        <end position="676"/>
    </location>
</feature>
<keyword evidence="2" id="KW-0812">Transmembrane</keyword>
<sequence>MQGEEEEETEEEMRRKEIRRATAAVWRASIRLHHESRDLHRDAGTGDAPVVHRPPLSGESNSTVVTVLNAGPGAASYVLHGLHHYRTYTVFLVPFLKTFEGRPSNSLSFITPEAAPTRPPQSVGVQLTNVTTASVFWSPPPPLHRNGPITAYQLEIVSADGSVFLSRAVNGSIRSLRVHNLTLGDSYHVTLAAITTAGRGPFTAPVSLHVDPVLLHPLAKSGPSLASLDGDVWVIGMIGAAVFCILLVSVATLLLWRRHAKNKALGHAGEGVHKGEGLGASLATGDGALWQEYAGWQLEKVCGGSADVKVLNTAGPPGEGDPPAPRSLVTFYRGPDADGPYATTSLLAPHSRHSLKARPEDHRGEGSDKMPLVGPHQERRQDLPHRWSQHTSAHERGAAPPQRAPPPMPPAPWGISVVSESPYSEAHYTPTLAAHHRPCYLSHAPHGPPCNAHLYSSTTPLPPPHPDGLSRPTLSSPATPHHHLCRTSAVYESASLQYAAAGYFLPTSLASSCTSNTSDAASGVSAGSGVSNMERGVQSSLPSLTYEAIRALGEDIQAFRQRHQMADEETHTTTGTGGGGSSGGGGSGGQGGGKGGGGGGAGGSTTTTTTTGGNGGGTGGGGNGGGGGGGAGGGGSAGEATGASESSSKSANFEVPRPPLVPAFASPVSSPATQGSPGRHAGPWGITAALGDRRGTPWRRRRATAWRRRTRKKATMVMRVPCVRVVRRSRLFTPRRTSRRRCGQAWRNLEGCLFNFSFSVSSFPGSSSPSGGRGGGDASTDTRGAPGPPTAPTATTSTCRTTTAKTFLLTSAPHTPMPRTRLPPGRPTPRRTPRCPAEATTGRRDPRGAADSHAEPRQDAEELT</sequence>
<dbReference type="AlphaFoldDB" id="A0AAW0TKT0"/>
<feature type="compositionally biased region" description="Low complexity" evidence="1">
    <location>
        <begin position="792"/>
        <end position="806"/>
    </location>
</feature>
<feature type="compositionally biased region" description="Gly residues" evidence="1">
    <location>
        <begin position="612"/>
        <end position="637"/>
    </location>
</feature>
<organism evidence="4 5">
    <name type="scientific">Scylla paramamosain</name>
    <name type="common">Mud crab</name>
    <dbReference type="NCBI Taxonomy" id="85552"/>
    <lineage>
        <taxon>Eukaryota</taxon>
        <taxon>Metazoa</taxon>
        <taxon>Ecdysozoa</taxon>
        <taxon>Arthropoda</taxon>
        <taxon>Crustacea</taxon>
        <taxon>Multicrustacea</taxon>
        <taxon>Malacostraca</taxon>
        <taxon>Eumalacostraca</taxon>
        <taxon>Eucarida</taxon>
        <taxon>Decapoda</taxon>
        <taxon>Pleocyemata</taxon>
        <taxon>Brachyura</taxon>
        <taxon>Eubrachyura</taxon>
        <taxon>Portunoidea</taxon>
        <taxon>Portunidae</taxon>
        <taxon>Portuninae</taxon>
        <taxon>Scylla</taxon>
    </lineage>
</organism>
<dbReference type="CDD" id="cd00063">
    <property type="entry name" value="FN3"/>
    <property type="match status" value="1"/>
</dbReference>
<dbReference type="InterPro" id="IPR013783">
    <property type="entry name" value="Ig-like_fold"/>
</dbReference>
<dbReference type="Pfam" id="PF00041">
    <property type="entry name" value="fn3"/>
    <property type="match status" value="1"/>
</dbReference>
<feature type="region of interest" description="Disordered" evidence="1">
    <location>
        <begin position="455"/>
        <end position="480"/>
    </location>
</feature>
<proteinExistence type="predicted"/>
<dbReference type="Gene3D" id="2.60.40.10">
    <property type="entry name" value="Immunoglobulins"/>
    <property type="match status" value="2"/>
</dbReference>
<dbReference type="InterPro" id="IPR036116">
    <property type="entry name" value="FN3_sf"/>
</dbReference>
<feature type="region of interest" description="Disordered" evidence="1">
    <location>
        <begin position="312"/>
        <end position="410"/>
    </location>
</feature>
<dbReference type="PROSITE" id="PS50853">
    <property type="entry name" value="FN3"/>
    <property type="match status" value="1"/>
</dbReference>
<evidence type="ECO:0000259" key="3">
    <source>
        <dbReference type="PROSITE" id="PS50853"/>
    </source>
</evidence>
<feature type="domain" description="Fibronectin type-III" evidence="3">
    <location>
        <begin position="119"/>
        <end position="213"/>
    </location>
</feature>
<feature type="region of interest" description="Disordered" evidence="1">
    <location>
        <begin position="561"/>
        <end position="711"/>
    </location>
</feature>
<evidence type="ECO:0000313" key="4">
    <source>
        <dbReference type="EMBL" id="KAK8388085.1"/>
    </source>
</evidence>